<feature type="region of interest" description="Disordered" evidence="1">
    <location>
        <begin position="111"/>
        <end position="134"/>
    </location>
</feature>
<protein>
    <submittedName>
        <fullName evidence="3">Uncharacterized protein</fullName>
    </submittedName>
</protein>
<evidence type="ECO:0000313" key="4">
    <source>
        <dbReference type="Proteomes" id="UP000286434"/>
    </source>
</evidence>
<dbReference type="AlphaFoldDB" id="A0AAX2A204"/>
<gene>
    <name evidence="3" type="ORF">EA138_02265</name>
</gene>
<sequence>MANSTTFLDQAIQEKNVRKIRSAIGSYIMADPLDRYGETEKAVRKVEAAGINIWEEHDGRDFKHDRTKWDEEYFSLLQAQLMTNFSKERFHHTMEVGKEVYKGELTAKPSVSPNYSSKVNSSRNVETKKNPKSSGKNIVAGMVVIATAAVLYYLINLIKK</sequence>
<accession>A0AAX2A204</accession>
<evidence type="ECO:0000313" key="3">
    <source>
        <dbReference type="EMBL" id="RWU15750.1"/>
    </source>
</evidence>
<organism evidence="3 4">
    <name type="scientific">Anoxybacillus flavithermus</name>
    <dbReference type="NCBI Taxonomy" id="33934"/>
    <lineage>
        <taxon>Bacteria</taxon>
        <taxon>Bacillati</taxon>
        <taxon>Bacillota</taxon>
        <taxon>Bacilli</taxon>
        <taxon>Bacillales</taxon>
        <taxon>Anoxybacillaceae</taxon>
        <taxon>Anoxybacillus</taxon>
    </lineage>
</organism>
<dbReference type="EMBL" id="SBBW01000005">
    <property type="protein sequence ID" value="RWU15750.1"/>
    <property type="molecule type" value="Genomic_DNA"/>
</dbReference>
<keyword evidence="2" id="KW-0472">Membrane</keyword>
<keyword evidence="2" id="KW-0812">Transmembrane</keyword>
<dbReference type="RefSeq" id="WP_064220864.1">
    <property type="nucleotide sequence ID" value="NZ_CP021838.1"/>
</dbReference>
<name>A0AAX2A204_9BACL</name>
<feature type="transmembrane region" description="Helical" evidence="2">
    <location>
        <begin position="138"/>
        <end position="155"/>
    </location>
</feature>
<feature type="compositionally biased region" description="Polar residues" evidence="1">
    <location>
        <begin position="111"/>
        <end position="124"/>
    </location>
</feature>
<dbReference type="Proteomes" id="UP000286434">
    <property type="component" value="Unassembled WGS sequence"/>
</dbReference>
<reference evidence="3 4" key="1">
    <citation type="submission" date="2019-01" db="EMBL/GenBank/DDBJ databases">
        <title>Anoxybacillus flavithermus in powdered infant formula.</title>
        <authorList>
            <person name="Rhee M.S."/>
            <person name="Choi I.-G."/>
            <person name="Cho T.J."/>
            <person name="Park B."/>
        </authorList>
    </citation>
    <scope>NUCLEOTIDE SEQUENCE [LARGE SCALE GENOMIC DNA]</scope>
    <source>
        <strain evidence="3 4">FHS-PPAM212</strain>
    </source>
</reference>
<evidence type="ECO:0000256" key="2">
    <source>
        <dbReference type="SAM" id="Phobius"/>
    </source>
</evidence>
<keyword evidence="2" id="KW-1133">Transmembrane helix</keyword>
<proteinExistence type="predicted"/>
<comment type="caution">
    <text evidence="3">The sequence shown here is derived from an EMBL/GenBank/DDBJ whole genome shotgun (WGS) entry which is preliminary data.</text>
</comment>
<evidence type="ECO:0000256" key="1">
    <source>
        <dbReference type="SAM" id="MobiDB-lite"/>
    </source>
</evidence>